<dbReference type="Proteomes" id="UP000070394">
    <property type="component" value="Unassembled WGS sequence"/>
</dbReference>
<dbReference type="AlphaFoldDB" id="A0A133ZYW2"/>
<name>A0A133ZYW2_9FIRM</name>
<dbReference type="EMBL" id="LSDA01000011">
    <property type="protein sequence ID" value="KXB60632.1"/>
    <property type="molecule type" value="Genomic_DNA"/>
</dbReference>
<sequence length="85" mass="9862">MIWLCTKLYILLGYIICFSERKEKDMKFKNLALFYVQLILDGKCTYSDVPKRLKSYVKQVAIDLGVWEDIEGNTQEHPATPSNAD</sequence>
<evidence type="ECO:0000313" key="1">
    <source>
        <dbReference type="EMBL" id="KXB60632.1"/>
    </source>
</evidence>
<reference evidence="2" key="1">
    <citation type="submission" date="2016-01" db="EMBL/GenBank/DDBJ databases">
        <authorList>
            <person name="Mitreva M."/>
            <person name="Pepin K.H."/>
            <person name="Mihindukulasuriya K.A."/>
            <person name="Fulton R."/>
            <person name="Fronick C."/>
            <person name="O'Laughlin M."/>
            <person name="Miner T."/>
            <person name="Herter B."/>
            <person name="Rosa B.A."/>
            <person name="Cordes M."/>
            <person name="Tomlinson C."/>
            <person name="Wollam A."/>
            <person name="Palsikar V.B."/>
            <person name="Mardis E.R."/>
            <person name="Wilson R.K."/>
        </authorList>
    </citation>
    <scope>NUCLEOTIDE SEQUENCE [LARGE SCALE GENOMIC DNA]</scope>
    <source>
        <strain evidence="2">DNF00896</strain>
    </source>
</reference>
<protein>
    <submittedName>
        <fullName evidence="1">Uncharacterized protein</fullName>
    </submittedName>
</protein>
<proteinExistence type="predicted"/>
<dbReference type="PATRIC" id="fig|467210.3.peg.408"/>
<gene>
    <name evidence="1" type="ORF">HMPREF1866_00413</name>
</gene>
<organism evidence="1 2">
    <name type="scientific">Lachnoanaerobaculum saburreum</name>
    <dbReference type="NCBI Taxonomy" id="467210"/>
    <lineage>
        <taxon>Bacteria</taxon>
        <taxon>Bacillati</taxon>
        <taxon>Bacillota</taxon>
        <taxon>Clostridia</taxon>
        <taxon>Lachnospirales</taxon>
        <taxon>Lachnospiraceae</taxon>
        <taxon>Lachnoanaerobaculum</taxon>
    </lineage>
</organism>
<evidence type="ECO:0000313" key="2">
    <source>
        <dbReference type="Proteomes" id="UP000070394"/>
    </source>
</evidence>
<comment type="caution">
    <text evidence="1">The sequence shown here is derived from an EMBL/GenBank/DDBJ whole genome shotgun (WGS) entry which is preliminary data.</text>
</comment>
<keyword evidence="2" id="KW-1185">Reference proteome</keyword>
<accession>A0A133ZYW2</accession>
<dbReference type="STRING" id="467210.HMPREF1866_00413"/>